<dbReference type="PANTHER" id="PTHR43400:SF10">
    <property type="entry name" value="3-OXOSTEROID 1-DEHYDROGENASE"/>
    <property type="match status" value="1"/>
</dbReference>
<keyword evidence="7" id="KW-0560">Oxidoreductase</keyword>
<dbReference type="SUPFAM" id="SSF51905">
    <property type="entry name" value="FAD/NAD(P)-binding domain"/>
    <property type="match status" value="1"/>
</dbReference>
<evidence type="ECO:0000256" key="4">
    <source>
        <dbReference type="ARBA" id="ARBA00015872"/>
    </source>
</evidence>
<proteinExistence type="predicted"/>
<dbReference type="AlphaFoldDB" id="A0A347WKV5"/>
<dbReference type="Gene3D" id="3.90.1010.20">
    <property type="match status" value="1"/>
</dbReference>
<dbReference type="SUPFAM" id="SSF56425">
    <property type="entry name" value="Succinate dehydrogenase/fumarate reductase flavoprotein, catalytic domain"/>
    <property type="match status" value="1"/>
</dbReference>
<dbReference type="PRINTS" id="PR00411">
    <property type="entry name" value="PNDRDTASEI"/>
</dbReference>
<dbReference type="SMART" id="SM00900">
    <property type="entry name" value="FMN_bind"/>
    <property type="match status" value="1"/>
</dbReference>
<sequence length="606" mass="63957">MSQTVNVKGVAQGFHGEVTAHVTLEGDKVLKVEADYSDTAYVGKLGIERMVEEIHAKQSLEVDTVTGASFSSGALLEAARKAIASYEGEISQEQALDADYKLNASDTDAESSASVNPNQVQENTSITQATVAYTADFAFDESYDVIIAGSGGAGLSAAVEASRAGLSVLVCEKSGIPGGTTNYSGGVMQAAGTRYQKEFTDYQNDTPEKHANLWLRASEGLADEALVRDLAQGSPDNIEWLAEMGIEWQDMYGHSPIPYVDEADYAERIHVYKHGGGSGSGTFIIEALLKALAEAGGEIRYDAPVTSLIQDKVSGAVKGALIQQDGQDIFIEAKQGVILATASIDRNPALAKDLNPQQFHDLNYSTILSAETNTGDGILMGMQAGAAVSGNHGCIDFDGKTGNATNNRIPSMPMIYVNAGGERFVCEDATYAYGYRAIFQQEKQFGRPTYMIFGQSSIEAPGSAWTAESLQVDVEQGVVIQAETVEALAEALKLPASSLQQTLASWNAYAEAGEDLSFGRQQGLAPIKAPFFAMKNRATNLGSIGGLKINVACQVLNHLGEVIPGLYAAGLNAGGWLGSYYPGSGTAIAGIIHQGRKAAQTIVGLG</sequence>
<name>A0A347WKV5_9LACT</name>
<evidence type="ECO:0000256" key="6">
    <source>
        <dbReference type="ARBA" id="ARBA00022827"/>
    </source>
</evidence>
<dbReference type="OrthoDB" id="337830at2"/>
<feature type="domain" description="FMN-binding" evidence="9">
    <location>
        <begin position="13"/>
        <end position="86"/>
    </location>
</feature>
<dbReference type="EMBL" id="CP023434">
    <property type="protein sequence ID" value="AXY25712.1"/>
    <property type="molecule type" value="Genomic_DNA"/>
</dbReference>
<gene>
    <name evidence="10" type="ORF">CL176_06700</name>
</gene>
<dbReference type="KEGG" id="abae:CL176_06700"/>
<dbReference type="GO" id="GO:0033765">
    <property type="term" value="F:steroid dehydrogenase activity, acting on the CH-CH group of donors"/>
    <property type="evidence" value="ECO:0007669"/>
    <property type="project" value="UniProtKB-ARBA"/>
</dbReference>
<dbReference type="InterPro" id="IPR003953">
    <property type="entry name" value="FAD-dep_OxRdtase_2_FAD-bd"/>
</dbReference>
<comment type="catalytic activity">
    <reaction evidence="8">
        <text>dihydrourocanate + A = urocanate + AH2</text>
        <dbReference type="Rhea" id="RHEA:36059"/>
        <dbReference type="ChEBI" id="CHEBI:13193"/>
        <dbReference type="ChEBI" id="CHEBI:17499"/>
        <dbReference type="ChEBI" id="CHEBI:27247"/>
        <dbReference type="ChEBI" id="CHEBI:72991"/>
        <dbReference type="EC" id="1.3.99.33"/>
    </reaction>
</comment>
<dbReference type="RefSeq" id="WP_118990614.1">
    <property type="nucleotide sequence ID" value="NZ_CP023434.1"/>
</dbReference>
<dbReference type="InterPro" id="IPR027477">
    <property type="entry name" value="Succ_DH/fumarate_Rdtase_cat_sf"/>
</dbReference>
<evidence type="ECO:0000259" key="9">
    <source>
        <dbReference type="SMART" id="SM00900"/>
    </source>
</evidence>
<keyword evidence="6" id="KW-0274">FAD</keyword>
<dbReference type="GO" id="GO:0010181">
    <property type="term" value="F:FMN binding"/>
    <property type="evidence" value="ECO:0007669"/>
    <property type="project" value="InterPro"/>
</dbReference>
<evidence type="ECO:0000256" key="8">
    <source>
        <dbReference type="ARBA" id="ARBA00049922"/>
    </source>
</evidence>
<evidence type="ECO:0000256" key="7">
    <source>
        <dbReference type="ARBA" id="ARBA00023002"/>
    </source>
</evidence>
<evidence type="ECO:0000313" key="11">
    <source>
        <dbReference type="Proteomes" id="UP000263232"/>
    </source>
</evidence>
<dbReference type="Gene3D" id="3.50.50.60">
    <property type="entry name" value="FAD/NAD(P)-binding domain"/>
    <property type="match status" value="1"/>
</dbReference>
<keyword evidence="5" id="KW-0285">Flavoprotein</keyword>
<keyword evidence="11" id="KW-1185">Reference proteome</keyword>
<evidence type="ECO:0000256" key="2">
    <source>
        <dbReference type="ARBA" id="ARBA00001974"/>
    </source>
</evidence>
<comment type="cofactor">
    <cofactor evidence="1">
        <name>FMN</name>
        <dbReference type="ChEBI" id="CHEBI:58210"/>
    </cofactor>
</comment>
<comment type="cofactor">
    <cofactor evidence="2">
        <name>FAD</name>
        <dbReference type="ChEBI" id="CHEBI:57692"/>
    </cofactor>
</comment>
<dbReference type="Proteomes" id="UP000263232">
    <property type="component" value="Chromosome"/>
</dbReference>
<evidence type="ECO:0000256" key="3">
    <source>
        <dbReference type="ARBA" id="ARBA00013137"/>
    </source>
</evidence>
<dbReference type="Pfam" id="PF04205">
    <property type="entry name" value="FMN_bind"/>
    <property type="match status" value="1"/>
</dbReference>
<dbReference type="GO" id="GO:0016020">
    <property type="term" value="C:membrane"/>
    <property type="evidence" value="ECO:0007669"/>
    <property type="project" value="InterPro"/>
</dbReference>
<evidence type="ECO:0000313" key="10">
    <source>
        <dbReference type="EMBL" id="AXY25712.1"/>
    </source>
</evidence>
<accession>A0A347WKV5</accession>
<protein>
    <recommendedName>
        <fullName evidence="4">Urocanate reductase</fullName>
        <ecNumber evidence="3">1.3.99.33</ecNumber>
    </recommendedName>
</protein>
<dbReference type="InterPro" id="IPR050315">
    <property type="entry name" value="FAD-oxidoreductase_2"/>
</dbReference>
<dbReference type="GO" id="GO:0008202">
    <property type="term" value="P:steroid metabolic process"/>
    <property type="evidence" value="ECO:0007669"/>
    <property type="project" value="UniProtKB-ARBA"/>
</dbReference>
<organism evidence="10 11">
    <name type="scientific">Suicoccus acidiformans</name>
    <dbReference type="NCBI Taxonomy" id="2036206"/>
    <lineage>
        <taxon>Bacteria</taxon>
        <taxon>Bacillati</taxon>
        <taxon>Bacillota</taxon>
        <taxon>Bacilli</taxon>
        <taxon>Lactobacillales</taxon>
        <taxon>Aerococcaceae</taxon>
        <taxon>Suicoccus</taxon>
    </lineage>
</organism>
<dbReference type="InterPro" id="IPR007329">
    <property type="entry name" value="FMN-bd"/>
</dbReference>
<evidence type="ECO:0000256" key="1">
    <source>
        <dbReference type="ARBA" id="ARBA00001917"/>
    </source>
</evidence>
<dbReference type="Pfam" id="PF00890">
    <property type="entry name" value="FAD_binding_2"/>
    <property type="match status" value="1"/>
</dbReference>
<dbReference type="PANTHER" id="PTHR43400">
    <property type="entry name" value="FUMARATE REDUCTASE"/>
    <property type="match status" value="1"/>
</dbReference>
<dbReference type="EC" id="1.3.99.33" evidence="3"/>
<dbReference type="InterPro" id="IPR036188">
    <property type="entry name" value="FAD/NAD-bd_sf"/>
</dbReference>
<evidence type="ECO:0000256" key="5">
    <source>
        <dbReference type="ARBA" id="ARBA00022630"/>
    </source>
</evidence>
<dbReference type="Gene3D" id="3.90.700.10">
    <property type="entry name" value="Succinate dehydrogenase/fumarate reductase flavoprotein, catalytic domain"/>
    <property type="match status" value="1"/>
</dbReference>
<reference evidence="10 11" key="1">
    <citation type="submission" date="2017-09" db="EMBL/GenBank/DDBJ databases">
        <title>Complete genome sequence of Oxytococcus suis strain ZY16052.</title>
        <authorList>
            <person name="Li F."/>
        </authorList>
    </citation>
    <scope>NUCLEOTIDE SEQUENCE [LARGE SCALE GENOMIC DNA]</scope>
    <source>
        <strain evidence="10 11">ZY16052</strain>
    </source>
</reference>